<dbReference type="AlphaFoldDB" id="A0A937FHE3"/>
<organism evidence="1 2">
    <name type="scientific">Clostridium paridis</name>
    <dbReference type="NCBI Taxonomy" id="2803863"/>
    <lineage>
        <taxon>Bacteria</taxon>
        <taxon>Bacillati</taxon>
        <taxon>Bacillota</taxon>
        <taxon>Clostridia</taxon>
        <taxon>Eubacteriales</taxon>
        <taxon>Clostridiaceae</taxon>
        <taxon>Clostridium</taxon>
    </lineage>
</organism>
<evidence type="ECO:0000313" key="1">
    <source>
        <dbReference type="EMBL" id="MBL4933055.1"/>
    </source>
</evidence>
<dbReference type="Proteomes" id="UP000623681">
    <property type="component" value="Unassembled WGS sequence"/>
</dbReference>
<reference evidence="1" key="1">
    <citation type="submission" date="2021-01" db="EMBL/GenBank/DDBJ databases">
        <title>Genome public.</title>
        <authorList>
            <person name="Liu C."/>
            <person name="Sun Q."/>
        </authorList>
    </citation>
    <scope>NUCLEOTIDE SEQUENCE</scope>
    <source>
        <strain evidence="1">YIM B02565</strain>
    </source>
</reference>
<dbReference type="EMBL" id="JAESWA010000023">
    <property type="protein sequence ID" value="MBL4933055.1"/>
    <property type="molecule type" value="Genomic_DNA"/>
</dbReference>
<proteinExistence type="predicted"/>
<sequence length="91" mass="10599">MREMDPDMFKAINDNFKKMLEHEGFDTRNIDSDNMENFLGKLLQGGYQIKQERQAEANTMAYILKKNGKVLSTFAIKREGTKVNVSKVKFY</sequence>
<comment type="caution">
    <text evidence="1">The sequence shown here is derived from an EMBL/GenBank/DDBJ whole genome shotgun (WGS) entry which is preliminary data.</text>
</comment>
<dbReference type="RefSeq" id="WP_202768429.1">
    <property type="nucleotide sequence ID" value="NZ_JAESWA010000023.1"/>
</dbReference>
<keyword evidence="2" id="KW-1185">Reference proteome</keyword>
<gene>
    <name evidence="1" type="ORF">JK634_14675</name>
</gene>
<accession>A0A937FHE3</accession>
<protein>
    <submittedName>
        <fullName evidence="1">Uncharacterized protein</fullName>
    </submittedName>
</protein>
<name>A0A937FHE3_9CLOT</name>
<evidence type="ECO:0000313" key="2">
    <source>
        <dbReference type="Proteomes" id="UP000623681"/>
    </source>
</evidence>